<evidence type="ECO:0000256" key="1">
    <source>
        <dbReference type="SAM" id="MobiDB-lite"/>
    </source>
</evidence>
<protein>
    <submittedName>
        <fullName evidence="2">Uncharacterized protein</fullName>
    </submittedName>
</protein>
<dbReference type="EMBL" id="JAGMUU010000005">
    <property type="protein sequence ID" value="KAH7152142.1"/>
    <property type="molecule type" value="Genomic_DNA"/>
</dbReference>
<evidence type="ECO:0000313" key="3">
    <source>
        <dbReference type="Proteomes" id="UP000717696"/>
    </source>
</evidence>
<dbReference type="AlphaFoldDB" id="A0A9P9J5S0"/>
<keyword evidence="3" id="KW-1185">Reference proteome</keyword>
<feature type="region of interest" description="Disordered" evidence="1">
    <location>
        <begin position="247"/>
        <end position="279"/>
    </location>
</feature>
<feature type="compositionally biased region" description="Basic and acidic residues" evidence="1">
    <location>
        <begin position="255"/>
        <end position="270"/>
    </location>
</feature>
<comment type="caution">
    <text evidence="2">The sequence shown here is derived from an EMBL/GenBank/DDBJ whole genome shotgun (WGS) entry which is preliminary data.</text>
</comment>
<reference evidence="2" key="1">
    <citation type="journal article" date="2021" name="Nat. Commun.">
        <title>Genetic determinants of endophytism in the Arabidopsis root mycobiome.</title>
        <authorList>
            <person name="Mesny F."/>
            <person name="Miyauchi S."/>
            <person name="Thiergart T."/>
            <person name="Pickel B."/>
            <person name="Atanasova L."/>
            <person name="Karlsson M."/>
            <person name="Huettel B."/>
            <person name="Barry K.W."/>
            <person name="Haridas S."/>
            <person name="Chen C."/>
            <person name="Bauer D."/>
            <person name="Andreopoulos W."/>
            <person name="Pangilinan J."/>
            <person name="LaButti K."/>
            <person name="Riley R."/>
            <person name="Lipzen A."/>
            <person name="Clum A."/>
            <person name="Drula E."/>
            <person name="Henrissat B."/>
            <person name="Kohler A."/>
            <person name="Grigoriev I.V."/>
            <person name="Martin F.M."/>
            <person name="Hacquard S."/>
        </authorList>
    </citation>
    <scope>NUCLEOTIDE SEQUENCE</scope>
    <source>
        <strain evidence="2">MPI-CAGE-AT-0021</strain>
    </source>
</reference>
<organism evidence="2 3">
    <name type="scientific">Dactylonectria estremocensis</name>
    <dbReference type="NCBI Taxonomy" id="1079267"/>
    <lineage>
        <taxon>Eukaryota</taxon>
        <taxon>Fungi</taxon>
        <taxon>Dikarya</taxon>
        <taxon>Ascomycota</taxon>
        <taxon>Pezizomycotina</taxon>
        <taxon>Sordariomycetes</taxon>
        <taxon>Hypocreomycetidae</taxon>
        <taxon>Hypocreales</taxon>
        <taxon>Nectriaceae</taxon>
        <taxon>Dactylonectria</taxon>
    </lineage>
</organism>
<proteinExistence type="predicted"/>
<dbReference type="OrthoDB" id="20872at2759"/>
<gene>
    <name evidence="2" type="ORF">B0J13DRAFT_658468</name>
</gene>
<sequence>MGLSAQSVAELAGQCIDRFEQALEVPALANNQWAENRRADFKLWVDGVGARARKRASLDERLESREHELALIKTILLNLKSYLGRCLTAREGKPLGKAKLDVDVAIDNLALIAVAIRRTGQRSRLLRADRSFDRTTLVELEMYLTCMALLRRTSLKEEAPKQHKADPACALDEKLPEHIKQHYYDPVWWQSEIEDVLTPLQERLIEANLRRRNRFLYAQRHSNKLAIPHKPAKEPVDNPTVLFQKEVSSPTQTEAKTRKVSDDYVREAEKSTVSPPLSLTRASDIDSNLELEELKIPIQAPMTQITSITGATEYPKLRKPPVEKSTGRGIEQTKIQKCPCCCEPLRRGAVASKNAWK</sequence>
<accession>A0A9P9J5S0</accession>
<evidence type="ECO:0000313" key="2">
    <source>
        <dbReference type="EMBL" id="KAH7152142.1"/>
    </source>
</evidence>
<name>A0A9P9J5S0_9HYPO</name>
<dbReference type="Proteomes" id="UP000717696">
    <property type="component" value="Unassembled WGS sequence"/>
</dbReference>